<protein>
    <submittedName>
        <fullName evidence="2">Uncharacterized protein</fullName>
    </submittedName>
</protein>
<keyword evidence="1" id="KW-1133">Transmembrane helix</keyword>
<feature type="non-terminal residue" evidence="2">
    <location>
        <position position="82"/>
    </location>
</feature>
<accession>A0A0C9WT46</accession>
<dbReference type="EMBL" id="KN838597">
    <property type="protein sequence ID" value="KIK02135.1"/>
    <property type="molecule type" value="Genomic_DNA"/>
</dbReference>
<reference evidence="3" key="2">
    <citation type="submission" date="2015-01" db="EMBL/GenBank/DDBJ databases">
        <title>Evolutionary Origins and Diversification of the Mycorrhizal Mutualists.</title>
        <authorList>
            <consortium name="DOE Joint Genome Institute"/>
            <consortium name="Mycorrhizal Genomics Consortium"/>
            <person name="Kohler A."/>
            <person name="Kuo A."/>
            <person name="Nagy L.G."/>
            <person name="Floudas D."/>
            <person name="Copeland A."/>
            <person name="Barry K.W."/>
            <person name="Cichocki N."/>
            <person name="Veneault-Fourrey C."/>
            <person name="LaButti K."/>
            <person name="Lindquist E.A."/>
            <person name="Lipzen A."/>
            <person name="Lundell T."/>
            <person name="Morin E."/>
            <person name="Murat C."/>
            <person name="Riley R."/>
            <person name="Ohm R."/>
            <person name="Sun H."/>
            <person name="Tunlid A."/>
            <person name="Henrissat B."/>
            <person name="Grigoriev I.V."/>
            <person name="Hibbett D.S."/>
            <person name="Martin F."/>
        </authorList>
    </citation>
    <scope>NUCLEOTIDE SEQUENCE [LARGE SCALE GENOMIC DNA]</scope>
    <source>
        <strain evidence="3">LaAM-08-1</strain>
    </source>
</reference>
<keyword evidence="1" id="KW-0472">Membrane</keyword>
<reference evidence="2 3" key="1">
    <citation type="submission" date="2014-04" db="EMBL/GenBank/DDBJ databases">
        <authorList>
            <consortium name="DOE Joint Genome Institute"/>
            <person name="Kuo A."/>
            <person name="Kohler A."/>
            <person name="Nagy L.G."/>
            <person name="Floudas D."/>
            <person name="Copeland A."/>
            <person name="Barry K.W."/>
            <person name="Cichocki N."/>
            <person name="Veneault-Fourrey C."/>
            <person name="LaButti K."/>
            <person name="Lindquist E.A."/>
            <person name="Lipzen A."/>
            <person name="Lundell T."/>
            <person name="Morin E."/>
            <person name="Murat C."/>
            <person name="Sun H."/>
            <person name="Tunlid A."/>
            <person name="Henrissat B."/>
            <person name="Grigoriev I.V."/>
            <person name="Hibbett D.S."/>
            <person name="Martin F."/>
            <person name="Nordberg H.P."/>
            <person name="Cantor M.N."/>
            <person name="Hua S.X."/>
        </authorList>
    </citation>
    <scope>NUCLEOTIDE SEQUENCE [LARGE SCALE GENOMIC DNA]</scope>
    <source>
        <strain evidence="2 3">LaAM-08-1</strain>
    </source>
</reference>
<sequence length="82" mass="9342">CKYFKNIVNNNHVNSAPTLSIFFLLFPDFQGIFELLTIFGNLHRPCKHYSDIVTNSVHYVSSFFQIFWLITIFGNVSGGGHG</sequence>
<dbReference type="Proteomes" id="UP000054477">
    <property type="component" value="Unassembled WGS sequence"/>
</dbReference>
<gene>
    <name evidence="2" type="ORF">K443DRAFT_97522</name>
</gene>
<dbReference type="OrthoDB" id="3105089at2759"/>
<dbReference type="HOGENOM" id="CLU_169367_0_0_1"/>
<keyword evidence="3" id="KW-1185">Reference proteome</keyword>
<keyword evidence="1" id="KW-0812">Transmembrane</keyword>
<name>A0A0C9WT46_9AGAR</name>
<evidence type="ECO:0000313" key="3">
    <source>
        <dbReference type="Proteomes" id="UP000054477"/>
    </source>
</evidence>
<proteinExistence type="predicted"/>
<evidence type="ECO:0000256" key="1">
    <source>
        <dbReference type="SAM" id="Phobius"/>
    </source>
</evidence>
<organism evidence="2 3">
    <name type="scientific">Laccaria amethystina LaAM-08-1</name>
    <dbReference type="NCBI Taxonomy" id="1095629"/>
    <lineage>
        <taxon>Eukaryota</taxon>
        <taxon>Fungi</taxon>
        <taxon>Dikarya</taxon>
        <taxon>Basidiomycota</taxon>
        <taxon>Agaricomycotina</taxon>
        <taxon>Agaricomycetes</taxon>
        <taxon>Agaricomycetidae</taxon>
        <taxon>Agaricales</taxon>
        <taxon>Agaricineae</taxon>
        <taxon>Hydnangiaceae</taxon>
        <taxon>Laccaria</taxon>
    </lineage>
</organism>
<dbReference type="AlphaFoldDB" id="A0A0C9WT46"/>
<evidence type="ECO:0000313" key="2">
    <source>
        <dbReference type="EMBL" id="KIK02135.1"/>
    </source>
</evidence>
<feature type="transmembrane region" description="Helical" evidence="1">
    <location>
        <begin position="52"/>
        <end position="73"/>
    </location>
</feature>
<feature type="transmembrane region" description="Helical" evidence="1">
    <location>
        <begin position="20"/>
        <end position="40"/>
    </location>
</feature>